<dbReference type="Proteomes" id="UP000032142">
    <property type="component" value="Unassembled WGS sequence"/>
</dbReference>
<dbReference type="EMBL" id="KN410055">
    <property type="protein sequence ID" value="KHG18190.1"/>
    <property type="molecule type" value="Genomic_DNA"/>
</dbReference>
<evidence type="ECO:0000313" key="1">
    <source>
        <dbReference type="EMBL" id="KHG18190.1"/>
    </source>
</evidence>
<organism evidence="1 2">
    <name type="scientific">Gossypium arboreum</name>
    <name type="common">Tree cotton</name>
    <name type="synonym">Gossypium nanking</name>
    <dbReference type="NCBI Taxonomy" id="29729"/>
    <lineage>
        <taxon>Eukaryota</taxon>
        <taxon>Viridiplantae</taxon>
        <taxon>Streptophyta</taxon>
        <taxon>Embryophyta</taxon>
        <taxon>Tracheophyta</taxon>
        <taxon>Spermatophyta</taxon>
        <taxon>Magnoliopsida</taxon>
        <taxon>eudicotyledons</taxon>
        <taxon>Gunneridae</taxon>
        <taxon>Pentapetalae</taxon>
        <taxon>rosids</taxon>
        <taxon>malvids</taxon>
        <taxon>Malvales</taxon>
        <taxon>Malvaceae</taxon>
        <taxon>Malvoideae</taxon>
        <taxon>Gossypium</taxon>
    </lineage>
</organism>
<keyword evidence="2" id="KW-1185">Reference proteome</keyword>
<sequence length="50" mass="5957">MSQTWSYTDYHLRGRCHVLDMVLHLLSHNRADAMSQTWSYTYTSQSRCMS</sequence>
<accession>A0A0B0NZE1</accession>
<reference evidence="2" key="1">
    <citation type="submission" date="2014-09" db="EMBL/GenBank/DDBJ databases">
        <authorList>
            <person name="Mudge J."/>
            <person name="Ramaraj T."/>
            <person name="Lindquist I.E."/>
            <person name="Bharti A.K."/>
            <person name="Sundararajan A."/>
            <person name="Cameron C.T."/>
            <person name="Woodward J.E."/>
            <person name="May G.D."/>
            <person name="Brubaker C."/>
            <person name="Broadhvest J."/>
            <person name="Wilkins T.A."/>
        </authorList>
    </citation>
    <scope>NUCLEOTIDE SEQUENCE</scope>
    <source>
        <strain evidence="2">cv. AKA8401</strain>
    </source>
</reference>
<evidence type="ECO:0000313" key="2">
    <source>
        <dbReference type="Proteomes" id="UP000032142"/>
    </source>
</evidence>
<dbReference type="AlphaFoldDB" id="A0A0B0NZE1"/>
<protein>
    <submittedName>
        <fullName evidence="1">Uncharacterized protein</fullName>
    </submittedName>
</protein>
<name>A0A0B0NZE1_GOSAR</name>
<gene>
    <name evidence="1" type="ORF">F383_22881</name>
</gene>
<proteinExistence type="predicted"/>